<accession>A0ABU7U2S9</accession>
<organism evidence="2 3">
    <name type="scientific">Sorlinia euscelidii</name>
    <dbReference type="NCBI Taxonomy" id="3081148"/>
    <lineage>
        <taxon>Bacteria</taxon>
        <taxon>Pseudomonadati</taxon>
        <taxon>Pseudomonadota</taxon>
        <taxon>Alphaproteobacteria</taxon>
        <taxon>Acetobacterales</taxon>
        <taxon>Acetobacteraceae</taxon>
        <taxon>Sorlinia</taxon>
    </lineage>
</organism>
<dbReference type="Gene3D" id="3.30.420.10">
    <property type="entry name" value="Ribonuclease H-like superfamily/Ribonuclease H"/>
    <property type="match status" value="1"/>
</dbReference>
<dbReference type="InterPro" id="IPR012337">
    <property type="entry name" value="RNaseH-like_sf"/>
</dbReference>
<dbReference type="InterPro" id="IPR002562">
    <property type="entry name" value="3'-5'_exonuclease_dom"/>
</dbReference>
<dbReference type="Pfam" id="PF01612">
    <property type="entry name" value="DNA_pol_A_exo1"/>
    <property type="match status" value="1"/>
</dbReference>
<dbReference type="PANTHER" id="PTHR47649">
    <property type="entry name" value="RIBONUCLEASE D"/>
    <property type="match status" value="1"/>
</dbReference>
<feature type="domain" description="3'-5' exonuclease" evidence="1">
    <location>
        <begin position="7"/>
        <end position="180"/>
    </location>
</feature>
<sequence>MASSPQAQPLLHDGDLPSGLDFGDIVAIDTEAMGLNPHRDRLCLVQLSAGDGTAHLVQIRPPRPDGSYADCPNLKALLTNPQTTKLMHFARFDVALLQHALKIEVTPVICTKIAARLVRTFTDRHGLAHLCRELLGIELLKQQQTSDWGAEILNSDQLNYAASDVLYLHALWARLKTLLERENRMALAQACFDFLPTRAKLDILGYTDPDIFSHRA</sequence>
<dbReference type="EMBL" id="JAWJZY010000002">
    <property type="protein sequence ID" value="MEE8658765.1"/>
    <property type="molecule type" value="Genomic_DNA"/>
</dbReference>
<dbReference type="SUPFAM" id="SSF53098">
    <property type="entry name" value="Ribonuclease H-like"/>
    <property type="match status" value="1"/>
</dbReference>
<dbReference type="Proteomes" id="UP001312908">
    <property type="component" value="Unassembled WGS sequence"/>
</dbReference>
<evidence type="ECO:0000259" key="1">
    <source>
        <dbReference type="SMART" id="SM00474"/>
    </source>
</evidence>
<dbReference type="InterPro" id="IPR036397">
    <property type="entry name" value="RNaseH_sf"/>
</dbReference>
<proteinExistence type="predicted"/>
<dbReference type="RefSeq" id="WP_394819645.1">
    <property type="nucleotide sequence ID" value="NZ_JAWJZY010000002.1"/>
</dbReference>
<gene>
    <name evidence="2" type="ORF">DOFOFD_07040</name>
</gene>
<evidence type="ECO:0000313" key="2">
    <source>
        <dbReference type="EMBL" id="MEE8658765.1"/>
    </source>
</evidence>
<evidence type="ECO:0000313" key="3">
    <source>
        <dbReference type="Proteomes" id="UP001312908"/>
    </source>
</evidence>
<reference evidence="2 3" key="1">
    <citation type="submission" date="2023-10" db="EMBL/GenBank/DDBJ databases">
        <title>Sorlinia euscelidii gen. nov., sp. nov., an acetic acid bacteria isolated from the gut of Euscelidius variegatus emitter.</title>
        <authorList>
            <person name="Michoud G."/>
            <person name="Marasco R."/>
            <person name="Seferji K."/>
            <person name="Gonella E."/>
            <person name="Garuglieri E."/>
            <person name="Alma A."/>
            <person name="Mapelli F."/>
            <person name="Borin S."/>
            <person name="Daffonchio D."/>
            <person name="Crotti E."/>
        </authorList>
    </citation>
    <scope>NUCLEOTIDE SEQUENCE [LARGE SCALE GENOMIC DNA]</scope>
    <source>
        <strain evidence="2 3">EV16P</strain>
    </source>
</reference>
<comment type="caution">
    <text evidence="2">The sequence shown here is derived from an EMBL/GenBank/DDBJ whole genome shotgun (WGS) entry which is preliminary data.</text>
</comment>
<dbReference type="PANTHER" id="PTHR47649:SF1">
    <property type="entry name" value="RIBONUCLEASE D"/>
    <property type="match status" value="1"/>
</dbReference>
<name>A0ABU7U2S9_9PROT</name>
<dbReference type="CDD" id="cd06142">
    <property type="entry name" value="RNaseD_exo"/>
    <property type="match status" value="1"/>
</dbReference>
<protein>
    <submittedName>
        <fullName evidence="2">Ribonuclease D</fullName>
    </submittedName>
</protein>
<keyword evidence="3" id="KW-1185">Reference proteome</keyword>
<dbReference type="SMART" id="SM00474">
    <property type="entry name" value="35EXOc"/>
    <property type="match status" value="1"/>
</dbReference>
<dbReference type="InterPro" id="IPR051086">
    <property type="entry name" value="RNase_D-like"/>
</dbReference>